<gene>
    <name evidence="2" type="ORF">IL38_16545</name>
</gene>
<proteinExistence type="predicted"/>
<feature type="region of interest" description="Disordered" evidence="1">
    <location>
        <begin position="1"/>
        <end position="22"/>
    </location>
</feature>
<comment type="caution">
    <text evidence="2">The sequence shown here is derived from an EMBL/GenBank/DDBJ whole genome shotgun (WGS) entry which is preliminary data.</text>
</comment>
<dbReference type="EMBL" id="JPMV01000030">
    <property type="protein sequence ID" value="KGI80569.1"/>
    <property type="molecule type" value="Genomic_DNA"/>
</dbReference>
<keyword evidence="3" id="KW-1185">Reference proteome</keyword>
<evidence type="ECO:0000256" key="1">
    <source>
        <dbReference type="SAM" id="MobiDB-lite"/>
    </source>
</evidence>
<evidence type="ECO:0000313" key="2">
    <source>
        <dbReference type="EMBL" id="KGI80569.1"/>
    </source>
</evidence>
<organism evidence="2 3">
    <name type="scientific">Actinopolyspora erythraea</name>
    <dbReference type="NCBI Taxonomy" id="414996"/>
    <lineage>
        <taxon>Bacteria</taxon>
        <taxon>Bacillati</taxon>
        <taxon>Actinomycetota</taxon>
        <taxon>Actinomycetes</taxon>
        <taxon>Actinopolysporales</taxon>
        <taxon>Actinopolysporaceae</taxon>
        <taxon>Actinopolyspora</taxon>
    </lineage>
</organism>
<reference evidence="2 3" key="1">
    <citation type="journal article" date="2014" name="PLoS ONE">
        <title>Identification and Characterization of a New Erythromycin Biosynthetic Gene Cluster in Actinopolyspora erythraea YIM90600, a Novel Erythronolide-Producing Halophilic Actinomycete Isolated from Salt Field.</title>
        <authorList>
            <person name="Chen D."/>
            <person name="Feng J."/>
            <person name="Huang L."/>
            <person name="Zhang Q."/>
            <person name="Wu J."/>
            <person name="Zhu X."/>
            <person name="Duan Y."/>
            <person name="Xu Z."/>
        </authorList>
    </citation>
    <scope>NUCLEOTIDE SEQUENCE [LARGE SCALE GENOMIC DNA]</scope>
    <source>
        <strain evidence="2 3">YIM90600</strain>
    </source>
</reference>
<name>A0ABR4X1R2_9ACTN</name>
<evidence type="ECO:0008006" key="4">
    <source>
        <dbReference type="Google" id="ProtNLM"/>
    </source>
</evidence>
<feature type="compositionally biased region" description="Basic and acidic residues" evidence="1">
    <location>
        <begin position="8"/>
        <end position="22"/>
    </location>
</feature>
<feature type="region of interest" description="Disordered" evidence="1">
    <location>
        <begin position="59"/>
        <end position="78"/>
    </location>
</feature>
<accession>A0ABR4X1R2</accession>
<dbReference type="Proteomes" id="UP000029737">
    <property type="component" value="Unassembled WGS sequence"/>
</dbReference>
<evidence type="ECO:0000313" key="3">
    <source>
        <dbReference type="Proteomes" id="UP000029737"/>
    </source>
</evidence>
<sequence>MRLQHGARRGEPGRPRADEGYGHQELRSALLTEQRLECPVWKASAIRLALGWPRWRSAERSHGAVRTGTSSRKWSALDTRQYATTRPVSTLGGSTGIVPVGS</sequence>
<protein>
    <recommendedName>
        <fullName evidence="4">Transposase IS701-like DDE domain-containing protein</fullName>
    </recommendedName>
</protein>